<feature type="domain" description="HD-GYP" evidence="1">
    <location>
        <begin position="119"/>
        <end position="315"/>
    </location>
</feature>
<organism evidence="2 3">
    <name type="scientific">Paenibacillus prosopidis</name>
    <dbReference type="NCBI Taxonomy" id="630520"/>
    <lineage>
        <taxon>Bacteria</taxon>
        <taxon>Bacillati</taxon>
        <taxon>Bacillota</taxon>
        <taxon>Bacilli</taxon>
        <taxon>Bacillales</taxon>
        <taxon>Paenibacillaceae</taxon>
        <taxon>Paenibacillus</taxon>
    </lineage>
</organism>
<sequence length="357" mass="39997">MAAVTLSHLKLGDKIGEDVLTPLGGILFQKGKIITPKEIEILQAFLVQNVIVEASSASNKSNEDTVEEPVQETAPLVVDSDLHKEYDKMLEVLRQVFNSFVAGQGMPVMDIRKQLEKLLEHVKSYNVLTFIPRRFTERDYLLHNGITSALTSYLIAQWTGFPQKDWMQLAFAGLLHDIGNVRIDKAILSKPNALSAEEKEEMKRHTVLGYQLLKNVAALNDGVKMAALQHHEKVDGTGYPLGIDATKIHPYAKIVAIADIFHAMTLNKAYRKAASPYLVLEQIQSDAFGKLDPAYVSTFVEKATQFHNGIVVRLSDERIGEIVFTDRTHLTRPWVSINGTIVNLTVERHLHIKEVLK</sequence>
<dbReference type="OrthoDB" id="9759601at2"/>
<dbReference type="Pfam" id="PF13487">
    <property type="entry name" value="HD_5"/>
    <property type="match status" value="1"/>
</dbReference>
<dbReference type="RefSeq" id="WP_114382114.1">
    <property type="nucleotide sequence ID" value="NZ_QPJD01000014.1"/>
</dbReference>
<dbReference type="AlphaFoldDB" id="A0A368VN46"/>
<gene>
    <name evidence="2" type="ORF">DFP97_1142</name>
</gene>
<dbReference type="Gene3D" id="1.10.3210.10">
    <property type="entry name" value="Hypothetical protein af1432"/>
    <property type="match status" value="1"/>
</dbReference>
<dbReference type="CDD" id="cd00077">
    <property type="entry name" value="HDc"/>
    <property type="match status" value="1"/>
</dbReference>
<dbReference type="Proteomes" id="UP000252415">
    <property type="component" value="Unassembled WGS sequence"/>
</dbReference>
<dbReference type="PANTHER" id="PTHR43155">
    <property type="entry name" value="CYCLIC DI-GMP PHOSPHODIESTERASE PA4108-RELATED"/>
    <property type="match status" value="1"/>
</dbReference>
<accession>A0A368VN46</accession>
<dbReference type="InterPro" id="IPR003607">
    <property type="entry name" value="HD/PDEase_dom"/>
</dbReference>
<evidence type="ECO:0000313" key="2">
    <source>
        <dbReference type="EMBL" id="RCW42940.1"/>
    </source>
</evidence>
<protein>
    <submittedName>
        <fullName evidence="2">HD-GYP domain-containing protein (C-di-GMP phosphodiesterase class II)</fullName>
    </submittedName>
</protein>
<proteinExistence type="predicted"/>
<comment type="caution">
    <text evidence="2">The sequence shown here is derived from an EMBL/GenBank/DDBJ whole genome shotgun (WGS) entry which is preliminary data.</text>
</comment>
<keyword evidence="3" id="KW-1185">Reference proteome</keyword>
<dbReference type="PROSITE" id="PS51832">
    <property type="entry name" value="HD_GYP"/>
    <property type="match status" value="1"/>
</dbReference>
<dbReference type="PANTHER" id="PTHR43155:SF2">
    <property type="entry name" value="CYCLIC DI-GMP PHOSPHODIESTERASE PA4108"/>
    <property type="match status" value="1"/>
</dbReference>
<dbReference type="InterPro" id="IPR037522">
    <property type="entry name" value="HD_GYP_dom"/>
</dbReference>
<dbReference type="EMBL" id="QPJD01000014">
    <property type="protein sequence ID" value="RCW42940.1"/>
    <property type="molecule type" value="Genomic_DNA"/>
</dbReference>
<dbReference type="SUPFAM" id="SSF109604">
    <property type="entry name" value="HD-domain/PDEase-like"/>
    <property type="match status" value="1"/>
</dbReference>
<name>A0A368VN46_9BACL</name>
<reference evidence="2 3" key="1">
    <citation type="submission" date="2018-07" db="EMBL/GenBank/DDBJ databases">
        <title>Genomic Encyclopedia of Type Strains, Phase III (KMG-III): the genomes of soil and plant-associated and newly described type strains.</title>
        <authorList>
            <person name="Whitman W."/>
        </authorList>
    </citation>
    <scope>NUCLEOTIDE SEQUENCE [LARGE SCALE GENOMIC DNA]</scope>
    <source>
        <strain evidence="2 3">CECT 7506</strain>
    </source>
</reference>
<evidence type="ECO:0000259" key="1">
    <source>
        <dbReference type="PROSITE" id="PS51832"/>
    </source>
</evidence>
<evidence type="ECO:0000313" key="3">
    <source>
        <dbReference type="Proteomes" id="UP000252415"/>
    </source>
</evidence>
<dbReference type="SMART" id="SM00471">
    <property type="entry name" value="HDc"/>
    <property type="match status" value="1"/>
</dbReference>